<protein>
    <submittedName>
        <fullName evidence="2">Uncharacterized protein</fullName>
    </submittedName>
</protein>
<dbReference type="AlphaFoldDB" id="A0A9W6BIG9"/>
<dbReference type="EMBL" id="BRXU01000006">
    <property type="protein sequence ID" value="GLC52608.1"/>
    <property type="molecule type" value="Genomic_DNA"/>
</dbReference>
<feature type="region of interest" description="Disordered" evidence="1">
    <location>
        <begin position="762"/>
        <end position="861"/>
    </location>
</feature>
<evidence type="ECO:0000256" key="1">
    <source>
        <dbReference type="SAM" id="MobiDB-lite"/>
    </source>
</evidence>
<feature type="compositionally biased region" description="Pro residues" evidence="1">
    <location>
        <begin position="169"/>
        <end position="179"/>
    </location>
</feature>
<accession>A0A9W6BIG9</accession>
<keyword evidence="3" id="KW-1185">Reference proteome</keyword>
<feature type="compositionally biased region" description="Low complexity" evidence="1">
    <location>
        <begin position="776"/>
        <end position="791"/>
    </location>
</feature>
<feature type="region of interest" description="Disordered" evidence="1">
    <location>
        <begin position="609"/>
        <end position="733"/>
    </location>
</feature>
<reference evidence="2 3" key="1">
    <citation type="journal article" date="2023" name="Commun. Biol.">
        <title>Reorganization of the ancestral sex-determining regions during the evolution of trioecy in Pleodorina starrii.</title>
        <authorList>
            <person name="Takahashi K."/>
            <person name="Suzuki S."/>
            <person name="Kawai-Toyooka H."/>
            <person name="Yamamoto K."/>
            <person name="Hamaji T."/>
            <person name="Ootsuki R."/>
            <person name="Yamaguchi H."/>
            <person name="Kawachi M."/>
            <person name="Higashiyama T."/>
            <person name="Nozaki H."/>
        </authorList>
    </citation>
    <scope>NUCLEOTIDE SEQUENCE [LARGE SCALE GENOMIC DNA]</scope>
    <source>
        <strain evidence="2 3">NIES-4479</strain>
    </source>
</reference>
<feature type="compositionally biased region" description="Low complexity" evidence="1">
    <location>
        <begin position="326"/>
        <end position="347"/>
    </location>
</feature>
<feature type="compositionally biased region" description="Acidic residues" evidence="1">
    <location>
        <begin position="352"/>
        <end position="361"/>
    </location>
</feature>
<dbReference type="PANTHER" id="PTHR36015:SF6">
    <property type="entry name" value="HOLLIDAY JUNCTION RESOLVASE MOC1, CHLOROPLASTIC-RELATED"/>
    <property type="match status" value="1"/>
</dbReference>
<organism evidence="2 3">
    <name type="scientific">Pleodorina starrii</name>
    <dbReference type="NCBI Taxonomy" id="330485"/>
    <lineage>
        <taxon>Eukaryota</taxon>
        <taxon>Viridiplantae</taxon>
        <taxon>Chlorophyta</taxon>
        <taxon>core chlorophytes</taxon>
        <taxon>Chlorophyceae</taxon>
        <taxon>CS clade</taxon>
        <taxon>Chlamydomonadales</taxon>
        <taxon>Volvocaceae</taxon>
        <taxon>Pleodorina</taxon>
    </lineage>
</organism>
<dbReference type="Proteomes" id="UP001165080">
    <property type="component" value="Unassembled WGS sequence"/>
</dbReference>
<name>A0A9W6BIG9_9CHLO</name>
<proteinExistence type="predicted"/>
<feature type="region of interest" description="Disordered" evidence="1">
    <location>
        <begin position="140"/>
        <end position="208"/>
    </location>
</feature>
<evidence type="ECO:0000313" key="3">
    <source>
        <dbReference type="Proteomes" id="UP001165080"/>
    </source>
</evidence>
<feature type="compositionally biased region" description="Basic and acidic residues" evidence="1">
    <location>
        <begin position="646"/>
        <end position="657"/>
    </location>
</feature>
<feature type="compositionally biased region" description="Low complexity" evidence="1">
    <location>
        <begin position="145"/>
        <end position="168"/>
    </location>
</feature>
<feature type="compositionally biased region" description="Basic and acidic residues" evidence="1">
    <location>
        <begin position="611"/>
        <end position="620"/>
    </location>
</feature>
<feature type="region of interest" description="Disordered" evidence="1">
    <location>
        <begin position="277"/>
        <end position="301"/>
    </location>
</feature>
<feature type="region of interest" description="Disordered" evidence="1">
    <location>
        <begin position="326"/>
        <end position="383"/>
    </location>
</feature>
<dbReference type="PANTHER" id="PTHR36015">
    <property type="entry name" value="HOLLIDAY JUNCTION RESOLVASE MOC1, CHLOROPLASTIC-RELATED"/>
    <property type="match status" value="1"/>
</dbReference>
<sequence>MRGVNFELKDMQATAQQALRWRWLSPRGIQVVTDASTPAFSRAGGLASAAHPLASVGSIHSSTATDATGLSSHADRTCVASRASGNGSVNGTCNCRACGAACAVARRRPSLSKRTALNSFASAAATSTVLIEAPLPRTALEGGDAAPAPAASPAAARPLPHSGQLQSPQRPPSQPPGPTKPASSLPPVAALQHQRAPTLARAHLRRPPPSVEAVHRITLAATPAFATAAAPTADHFHHPDRASPEPPLPTRHIVAAVDPDLGGALAFIYWDEEPPAAAAAGDGDDGGRGAAATAAATPSSSSIWPVAEAGGWPLVVPSPADLGLAARGPRAGNRGRRSGAAAAAAPAAKDDAAEEEEEDGDGGGGGGGSVAAGELWLPAPPPPPADVSRWNVRVWDMPVSAAERQKRTITGGISKRRLLHVAGARAVLASALAAALPPPEEQHRRQVALYGYVEVPPILPGDGNISAYTCLWSTGAWLGLLTGMGFTVGSTPVRRWKQDLGLFGARSKDAGLALARLLFPAQARILKFKKDHGRADALLIGAWALGARLPAGLASTLRRNQMTLDELLAEQPAAAGLTWGPPRPPAPTDAYGNLLTPERDMMDEIEAAQVKVDRQEEVRQARKTKGRKATPIAAAATTATAAAVVSDDHNDSSRSSDADAGASAVATTPAVRRRRRAKDAAAAEQTPPAGPGAVMATTTGDSDSGVGANDGVESTGSMPQRRKRRTKKEMELATAAEAAAASVAARTRGGEATTIAATAAAADTTAAAVGDDCNDSSHSSDADAGASASDSTPAVRRRRRAKDAAAAEQTPPDGSGAVISMATGGSDSGVGGDDGGESMGSVPQRRKRRTKKEMEQAAAAEAAAATEADAAVAADDVVGAASSPSSTVARRRRGRPSRADSIKAKAAATAAMAEEVAAAADKD</sequence>
<feature type="compositionally biased region" description="Low complexity" evidence="1">
    <location>
        <begin position="629"/>
        <end position="643"/>
    </location>
</feature>
<dbReference type="GO" id="GO:0008821">
    <property type="term" value="F:crossover junction DNA endonuclease activity"/>
    <property type="evidence" value="ECO:0007669"/>
    <property type="project" value="InterPro"/>
</dbReference>
<evidence type="ECO:0000313" key="2">
    <source>
        <dbReference type="EMBL" id="GLC52608.1"/>
    </source>
</evidence>
<feature type="compositionally biased region" description="Low complexity" evidence="1">
    <location>
        <begin position="658"/>
        <end position="670"/>
    </location>
</feature>
<comment type="caution">
    <text evidence="2">The sequence shown here is derived from an EMBL/GenBank/DDBJ whole genome shotgun (WGS) entry which is preliminary data.</text>
</comment>
<feature type="region of interest" description="Disordered" evidence="1">
    <location>
        <begin position="879"/>
        <end position="905"/>
    </location>
</feature>
<gene>
    <name evidence="2" type="primary">PLESTBF000327</name>
    <name evidence="2" type="ORF">PLESTB_000648700</name>
</gene>
<dbReference type="InterPro" id="IPR045290">
    <property type="entry name" value="MOC1-like"/>
</dbReference>